<dbReference type="SMART" id="SM00421">
    <property type="entry name" value="HTH_LUXR"/>
    <property type="match status" value="1"/>
</dbReference>
<evidence type="ECO:0000313" key="6">
    <source>
        <dbReference type="Proteomes" id="UP000588068"/>
    </source>
</evidence>
<dbReference type="CDD" id="cd06170">
    <property type="entry name" value="LuxR_C_like"/>
    <property type="match status" value="1"/>
</dbReference>
<sequence>MDQLDIARHFIEHAEQTARMDELTSTFEAALQRLGFRYYACGSHVDPLNPREALMVLNYPKSWVEDYSGLQLHRVDPVFQRASRSLIPFFWDTPEFRKSMTPSQLKMLDLARRHGVAHGYTIPIHGPMAFSLTPSSCSLIPDSASLDERAYLAAQLMAVHLFDRASRLTGGDRSDEDVPRLSYRERQCLEFVARGKSDWSIAKLLGLSVTTVHNHIERAKHRLCVVTRVQAVVHALGSRQIAFGDVIRPTDRPRCQHRRRNVPSQDS</sequence>
<evidence type="ECO:0000256" key="3">
    <source>
        <dbReference type="ARBA" id="ARBA00023163"/>
    </source>
</evidence>
<keyword evidence="3" id="KW-0804">Transcription</keyword>
<name>A0A841HFK9_9GAMM</name>
<dbReference type="PRINTS" id="PR00038">
    <property type="entry name" value="HTHLUXR"/>
</dbReference>
<keyword evidence="1" id="KW-0805">Transcription regulation</keyword>
<dbReference type="RefSeq" id="WP_184329041.1">
    <property type="nucleotide sequence ID" value="NZ_JACHHZ010000001.1"/>
</dbReference>
<dbReference type="InterPro" id="IPR036388">
    <property type="entry name" value="WH-like_DNA-bd_sf"/>
</dbReference>
<dbReference type="SUPFAM" id="SSF75516">
    <property type="entry name" value="Pheromone-binding domain of LuxR-like quorum-sensing transcription factors"/>
    <property type="match status" value="1"/>
</dbReference>
<dbReference type="Pfam" id="PF03472">
    <property type="entry name" value="Autoind_bind"/>
    <property type="match status" value="1"/>
</dbReference>
<dbReference type="InterPro" id="IPR016032">
    <property type="entry name" value="Sig_transdc_resp-reg_C-effctor"/>
</dbReference>
<evidence type="ECO:0000256" key="1">
    <source>
        <dbReference type="ARBA" id="ARBA00023015"/>
    </source>
</evidence>
<reference evidence="5 6" key="1">
    <citation type="submission" date="2020-08" db="EMBL/GenBank/DDBJ databases">
        <title>Genomic Encyclopedia of Type Strains, Phase IV (KMG-IV): sequencing the most valuable type-strain genomes for metagenomic binning, comparative biology and taxonomic classification.</title>
        <authorList>
            <person name="Goeker M."/>
        </authorList>
    </citation>
    <scope>NUCLEOTIDE SEQUENCE [LARGE SCALE GENOMIC DNA]</scope>
    <source>
        <strain evidence="5 6">DSM 26723</strain>
    </source>
</reference>
<dbReference type="PANTHER" id="PTHR44688">
    <property type="entry name" value="DNA-BINDING TRANSCRIPTIONAL ACTIVATOR DEVR_DOSR"/>
    <property type="match status" value="1"/>
</dbReference>
<dbReference type="InterPro" id="IPR000792">
    <property type="entry name" value="Tscrpt_reg_LuxR_C"/>
</dbReference>
<organism evidence="5 6">
    <name type="scientific">Povalibacter uvarum</name>
    <dbReference type="NCBI Taxonomy" id="732238"/>
    <lineage>
        <taxon>Bacteria</taxon>
        <taxon>Pseudomonadati</taxon>
        <taxon>Pseudomonadota</taxon>
        <taxon>Gammaproteobacteria</taxon>
        <taxon>Steroidobacterales</taxon>
        <taxon>Steroidobacteraceae</taxon>
        <taxon>Povalibacter</taxon>
    </lineage>
</organism>
<dbReference type="GO" id="GO:0003677">
    <property type="term" value="F:DNA binding"/>
    <property type="evidence" value="ECO:0007669"/>
    <property type="project" value="UniProtKB-KW"/>
</dbReference>
<protein>
    <submittedName>
        <fullName evidence="5">DNA-binding CsgD family transcriptional regulator</fullName>
    </submittedName>
</protein>
<dbReference type="AlphaFoldDB" id="A0A841HFK9"/>
<dbReference type="InterPro" id="IPR005143">
    <property type="entry name" value="TF_LuxR_autoind-bd_dom"/>
</dbReference>
<dbReference type="EMBL" id="JACHHZ010000001">
    <property type="protein sequence ID" value="MBB6091229.1"/>
    <property type="molecule type" value="Genomic_DNA"/>
</dbReference>
<evidence type="ECO:0000259" key="4">
    <source>
        <dbReference type="PROSITE" id="PS50043"/>
    </source>
</evidence>
<dbReference type="PANTHER" id="PTHR44688:SF16">
    <property type="entry name" value="DNA-BINDING TRANSCRIPTIONAL ACTIVATOR DEVR_DOSR"/>
    <property type="match status" value="1"/>
</dbReference>
<keyword evidence="6" id="KW-1185">Reference proteome</keyword>
<dbReference type="Proteomes" id="UP000588068">
    <property type="component" value="Unassembled WGS sequence"/>
</dbReference>
<comment type="caution">
    <text evidence="5">The sequence shown here is derived from an EMBL/GenBank/DDBJ whole genome shotgun (WGS) entry which is preliminary data.</text>
</comment>
<proteinExistence type="predicted"/>
<dbReference type="GO" id="GO:0006355">
    <property type="term" value="P:regulation of DNA-templated transcription"/>
    <property type="evidence" value="ECO:0007669"/>
    <property type="project" value="InterPro"/>
</dbReference>
<dbReference type="InterPro" id="IPR036693">
    <property type="entry name" value="TF_LuxR_autoind-bd_dom_sf"/>
</dbReference>
<evidence type="ECO:0000313" key="5">
    <source>
        <dbReference type="EMBL" id="MBB6091229.1"/>
    </source>
</evidence>
<evidence type="ECO:0000256" key="2">
    <source>
        <dbReference type="ARBA" id="ARBA00023125"/>
    </source>
</evidence>
<gene>
    <name evidence="5" type="ORF">HNQ60_000075</name>
</gene>
<feature type="domain" description="HTH luxR-type" evidence="4">
    <location>
        <begin position="174"/>
        <end position="239"/>
    </location>
</feature>
<dbReference type="PROSITE" id="PS50043">
    <property type="entry name" value="HTH_LUXR_2"/>
    <property type="match status" value="1"/>
</dbReference>
<dbReference type="Gene3D" id="1.10.10.10">
    <property type="entry name" value="Winged helix-like DNA-binding domain superfamily/Winged helix DNA-binding domain"/>
    <property type="match status" value="1"/>
</dbReference>
<accession>A0A841HFK9</accession>
<dbReference type="SUPFAM" id="SSF46894">
    <property type="entry name" value="C-terminal effector domain of the bipartite response regulators"/>
    <property type="match status" value="1"/>
</dbReference>
<dbReference type="Gene3D" id="3.30.450.80">
    <property type="entry name" value="Transcription factor LuxR-like, autoinducer-binding domain"/>
    <property type="match status" value="1"/>
</dbReference>
<dbReference type="Pfam" id="PF00196">
    <property type="entry name" value="GerE"/>
    <property type="match status" value="1"/>
</dbReference>
<keyword evidence="2 5" id="KW-0238">DNA-binding</keyword>